<feature type="compositionally biased region" description="Low complexity" evidence="6">
    <location>
        <begin position="1617"/>
        <end position="1650"/>
    </location>
</feature>
<feature type="compositionally biased region" description="Acidic residues" evidence="6">
    <location>
        <begin position="1651"/>
        <end position="1661"/>
    </location>
</feature>
<evidence type="ECO:0000256" key="7">
    <source>
        <dbReference type="SAM" id="Phobius"/>
    </source>
</evidence>
<feature type="compositionally biased region" description="Acidic residues" evidence="6">
    <location>
        <begin position="1433"/>
        <end position="1443"/>
    </location>
</feature>
<evidence type="ECO:0000313" key="8">
    <source>
        <dbReference type="EMBL" id="UJG43387.1"/>
    </source>
</evidence>
<feature type="compositionally biased region" description="Acidic residues" evidence="6">
    <location>
        <begin position="1481"/>
        <end position="1491"/>
    </location>
</feature>
<feature type="compositionally biased region" description="Acidic residues" evidence="6">
    <location>
        <begin position="943"/>
        <end position="953"/>
    </location>
</feature>
<feature type="compositionally biased region" description="Acidic residues" evidence="6">
    <location>
        <begin position="1578"/>
        <end position="1590"/>
    </location>
</feature>
<name>A0A9Y1BQV2_9ARCH</name>
<feature type="transmembrane region" description="Helical" evidence="7">
    <location>
        <begin position="1827"/>
        <end position="1849"/>
    </location>
</feature>
<keyword evidence="7" id="KW-0472">Membrane</keyword>
<feature type="compositionally biased region" description="Acidic residues" evidence="6">
    <location>
        <begin position="1078"/>
        <end position="1088"/>
    </location>
</feature>
<accession>A0A9Y1BQV2</accession>
<dbReference type="InterPro" id="IPR059100">
    <property type="entry name" value="TSP3_bac"/>
</dbReference>
<feature type="compositionally biased region" description="Low complexity" evidence="6">
    <location>
        <begin position="1262"/>
        <end position="1272"/>
    </location>
</feature>
<feature type="compositionally biased region" description="Acidic residues" evidence="6">
    <location>
        <begin position="703"/>
        <end position="717"/>
    </location>
</feature>
<feature type="compositionally biased region" description="Acidic residues" evidence="6">
    <location>
        <begin position="1246"/>
        <end position="1260"/>
    </location>
</feature>
<feature type="compositionally biased region" description="Acidic residues" evidence="6">
    <location>
        <begin position="1362"/>
        <end position="1372"/>
    </location>
</feature>
<feature type="compositionally biased region" description="Acidic residues" evidence="6">
    <location>
        <begin position="1291"/>
        <end position="1301"/>
    </location>
</feature>
<keyword evidence="7" id="KW-0812">Transmembrane</keyword>
<keyword evidence="4" id="KW-0106">Calcium</keyword>
<dbReference type="PANTHER" id="PTHR37467:SF1">
    <property type="entry name" value="EXPORTED CALCIUM-BINDING GLYCOPROTEIN"/>
    <property type="match status" value="1"/>
</dbReference>
<organism evidence="8">
    <name type="scientific">Candidatus Heimdallarchaeum endolithica</name>
    <dbReference type="NCBI Taxonomy" id="2876572"/>
    <lineage>
        <taxon>Archaea</taxon>
        <taxon>Promethearchaeati</taxon>
        <taxon>Candidatus Heimdallarchaeota</taxon>
        <taxon>Candidatus Heimdallarchaeia (ex Rinke et al. 2021) (nom. nud.)</taxon>
        <taxon>Candidatus Heimdallarchaeales</taxon>
        <taxon>Candidatus Heimdallarchaeaceae</taxon>
        <taxon>Candidatus Heimdallarchaeum</taxon>
    </lineage>
</organism>
<feature type="compositionally biased region" description="Polar residues" evidence="6">
    <location>
        <begin position="791"/>
        <end position="800"/>
    </location>
</feature>
<feature type="compositionally biased region" description="Acidic residues" evidence="6">
    <location>
        <begin position="893"/>
        <end position="907"/>
    </location>
</feature>
<dbReference type="Proteomes" id="UP001200513">
    <property type="component" value="Chromosome"/>
</dbReference>
<comment type="subcellular location">
    <subcellularLocation>
        <location evidence="1">Secreted</location>
    </subcellularLocation>
</comment>
<feature type="compositionally biased region" description="Acidic residues" evidence="6">
    <location>
        <begin position="1674"/>
        <end position="1687"/>
    </location>
</feature>
<feature type="compositionally biased region" description="Low complexity" evidence="6">
    <location>
        <begin position="1404"/>
        <end position="1414"/>
    </location>
</feature>
<feature type="compositionally biased region" description="Acidic residues" evidence="6">
    <location>
        <begin position="1108"/>
        <end position="1118"/>
    </location>
</feature>
<feature type="compositionally biased region" description="Acidic residues" evidence="6">
    <location>
        <begin position="916"/>
        <end position="930"/>
    </location>
</feature>
<dbReference type="InterPro" id="IPR053180">
    <property type="entry name" value="Ca-binding_acidic-repeat"/>
</dbReference>
<feature type="compositionally biased region" description="Acidic residues" evidence="6">
    <location>
        <begin position="819"/>
        <end position="829"/>
    </location>
</feature>
<keyword evidence="3" id="KW-0732">Signal</keyword>
<feature type="compositionally biased region" description="Acidic residues" evidence="6">
    <location>
        <begin position="774"/>
        <end position="788"/>
    </location>
</feature>
<keyword evidence="5" id="KW-0175">Coiled coil</keyword>
<reference evidence="8" key="1">
    <citation type="journal article" date="2022" name="Nat. Microbiol.">
        <title>Unique mobile elements and scalable gene flow at the prokaryote-eukaryote boundary revealed by circularized Asgard archaea genomes.</title>
        <authorList>
            <person name="Wu F."/>
            <person name="Speth D.R."/>
            <person name="Philosof A."/>
            <person name="Cremiere A."/>
            <person name="Narayanan A."/>
            <person name="Barco R.A."/>
            <person name="Connon S.A."/>
            <person name="Amend J.P."/>
            <person name="Antoshechkin I.A."/>
            <person name="Orphan V.J."/>
        </authorList>
    </citation>
    <scope>NUCLEOTIDE SEQUENCE</scope>
    <source>
        <strain evidence="8">PR6</strain>
    </source>
</reference>
<feature type="compositionally biased region" description="Low complexity" evidence="6">
    <location>
        <begin position="1098"/>
        <end position="1107"/>
    </location>
</feature>
<dbReference type="PANTHER" id="PTHR37467">
    <property type="entry name" value="EXPORTED CALCIUM-BINDING GLYCOPROTEIN-RELATED"/>
    <property type="match status" value="1"/>
</dbReference>
<feature type="compositionally biased region" description="Acidic residues" evidence="6">
    <location>
        <begin position="1149"/>
        <end position="1159"/>
    </location>
</feature>
<feature type="compositionally biased region" description="Acidic residues" evidence="6">
    <location>
        <begin position="677"/>
        <end position="687"/>
    </location>
</feature>
<dbReference type="SUPFAM" id="SSF103647">
    <property type="entry name" value="TSP type-3 repeat"/>
    <property type="match status" value="1"/>
</dbReference>
<feature type="compositionally biased region" description="Polar residues" evidence="6">
    <location>
        <begin position="692"/>
        <end position="702"/>
    </location>
</feature>
<feature type="compositionally biased region" description="Low complexity" evidence="6">
    <location>
        <begin position="1191"/>
        <end position="1201"/>
    </location>
</feature>
<feature type="compositionally biased region" description="Acidic residues" evidence="6">
    <location>
        <begin position="1741"/>
        <end position="1755"/>
    </location>
</feature>
<proteinExistence type="predicted"/>
<dbReference type="Pfam" id="PF18884">
    <property type="entry name" value="TSP3_bac"/>
    <property type="match status" value="19"/>
</dbReference>
<evidence type="ECO:0000256" key="4">
    <source>
        <dbReference type="ARBA" id="ARBA00022837"/>
    </source>
</evidence>
<feature type="compositionally biased region" description="Acidic residues" evidence="6">
    <location>
        <begin position="1220"/>
        <end position="1230"/>
    </location>
</feature>
<dbReference type="InterPro" id="IPR028994">
    <property type="entry name" value="Integrin_alpha_N"/>
</dbReference>
<feature type="compositionally biased region" description="Low complexity" evidence="6">
    <location>
        <begin position="1546"/>
        <end position="1556"/>
    </location>
</feature>
<feature type="compositionally biased region" description="Acidic residues" evidence="6">
    <location>
        <begin position="1388"/>
        <end position="1402"/>
    </location>
</feature>
<feature type="compositionally biased region" description="Acidic residues" evidence="6">
    <location>
        <begin position="1557"/>
        <end position="1567"/>
    </location>
</feature>
<feature type="compositionally biased region" description="Polar residues" evidence="6">
    <location>
        <begin position="720"/>
        <end position="729"/>
    </location>
</feature>
<feature type="compositionally biased region" description="Low complexity" evidence="6">
    <location>
        <begin position="932"/>
        <end position="942"/>
    </location>
</feature>
<dbReference type="GO" id="GO:0005509">
    <property type="term" value="F:calcium ion binding"/>
    <property type="evidence" value="ECO:0007669"/>
    <property type="project" value="InterPro"/>
</dbReference>
<evidence type="ECO:0000256" key="1">
    <source>
        <dbReference type="ARBA" id="ARBA00004613"/>
    </source>
</evidence>
<feature type="compositionally biased region" description="Acidic residues" evidence="6">
    <location>
        <begin position="1007"/>
        <end position="1017"/>
    </location>
</feature>
<dbReference type="PROSITE" id="PS00018">
    <property type="entry name" value="EF_HAND_1"/>
    <property type="match status" value="16"/>
</dbReference>
<feature type="compositionally biased region" description="Acidic residues" evidence="6">
    <location>
        <begin position="1033"/>
        <end position="1047"/>
    </location>
</feature>
<feature type="compositionally biased region" description="Acidic residues" evidence="6">
    <location>
        <begin position="748"/>
        <end position="758"/>
    </location>
</feature>
<feature type="compositionally biased region" description="Acidic residues" evidence="6">
    <location>
        <begin position="1530"/>
        <end position="1544"/>
    </location>
</feature>
<evidence type="ECO:0000256" key="2">
    <source>
        <dbReference type="ARBA" id="ARBA00022525"/>
    </source>
</evidence>
<dbReference type="EMBL" id="CP084167">
    <property type="protein sequence ID" value="UJG43387.1"/>
    <property type="molecule type" value="Genomic_DNA"/>
</dbReference>
<sequence>MLSDAKISFLLILIILPSFTIMYENVNIQTSNLKNEENNKNKIYSLNNSDNKKISRNTNQNNYNNIRYNTKNNDFDKIYFSSLPEKAKWVERNESFTGRVLYSLCDLDEDKIPEIITFSDVNGQIQDRREPGYTKFLEYNETTGTFSNELLSISTIGPTIYYPVEAYTDNEAYLLEKTFSDNYPDNIFVWKKWNGTGLVNVSSETYIKNDGLYDCDSYDFDLDGNVDLVCNWGYYTGLWTRLELENGLFSSTDYSFYNGGRSIFVSDLDNDGNPNVAVLYASGKINIYNYNPSINDFQFQQQISGISSLKVMYPWDYDHNGYTDIIVVSTPSEAVIYSYEWDSTSSSYIQKLSYAIPGATGSQWTGIPRYCDLLGNGEITMVFDIVRNSRSEIGFITYENNNFVFNSIYNHTDSSKIFPITAQIDDDAEREVLVNYEKNVDEYYTKILDLEAFNESRYFETFDTNIFDSSPNSLYSWSKSGSSVIVSDGLLKILADGTNDDYAKISLSNETRSIQIRARVTLNGDKYSYPEIIIKNDNADIIANFTFSQIDGWRLPQLGYLRDYRGPTVKGVWYDLMINFGDNSLTFYTKKPYQDYWRYIARFNISGNLNNLFFYQRNNAEIEIESVDIYYSGYDTDSDGLTDNDELNIYFTDPNNNDTDSDGMSDGWEVGNSLDPLTDDSSLDPDSDALTNLNEYQAGTDPNDSDTDNDGLVDGDEVNTYFTDPTVSDTDSDGLVDGWEVDNSLDPLTDDSSLDPDSDALTNLGEYQAGTDPNDSDTDNDGLVDGDEVNTYFTDPNNNDTDSDGMSDGWEVDNSLDPLTDDSSLDPDSDALTNLDEYQAGTDPTVSDTDSDGMLDGWEIGCGLDPLVDDSSLDPDNDGLTNLDEYQAGTDPNDSDTDSDGLIDGDEVNTYSTDPNDSDTDSDGLIDGDEVNTYSTDPTNNDTDSDGLIDGDEVNTYSTNPVDSDTDSDGLTDGDEVNIYSTDPNNSDTDSDGMLDGWEADNSLDPLTDDSSLDPDSDALTNLNEYQAGTDPNDSDTDNDGLIDGDEVNIYSTDPTNNDTDSDGMLDGWEIGCGLDPLVDDSSLDPDTDGLTNLEEYTNSTDPTNNDTDSDGLVDGDEVNIYFTDPNNNDTDSDGMSDGWEAGNSLDPLIDDSSLDPDSDALTNLDEYQAGTDPNDSDTDNDGLVDGDEVNTYSTDPTNNDTDSDGMSDSWEVDNSLDPLTDDSSLDPDSDALTNLDEYQAGTDPNDSDTDNDGLVDGDEVNTYSTDPTNNDTDSDGMLDGWEAGNSLDPLIDDSSLDPDTDGLTNLEEYINSIDPNNNDTDSDGLIDGDEVNIYSTDPTNNDTDSDGMSDSWEVDNSLDPLTDDSSLDPDSDALTNLDEYQAGTDPNDSDTDNDGLVDGDEVNTYSTDPTNNDTDSDGMLDGWEADNSLDPLIDDSSLDPDTDGLTNLEEYINSIDPNNNDTDSDGMLDGWEVDNSLDPLIDDSSLDPDSDALTNLDEYQAGTDPNDSDTDSDGLIDGDEVNTYSTDPNDSDTDSDGLIDGDEVNTYSTDPTNNDTDSDGLIDGDEVNTYSTNPVDSDTDSDGLTDGDEVNIYSTDPNNSDTDDDGMPDGWEVENSLDPLTNDSSLDSDNDGLTNIEEYSNSTDPNNSDTDSDGLTDGEEVNTYGTDPLVSDTDSDGIPDGWEVDNDLNPLTKDSSYDNDDDMLSNYYEYVYHTDPNDPDTDDDELDDYKEVMVFHTDPLDSDTDNDGLTDGEEVNIYSTNPKKSDSDNDGVSDGDEVNVYRTDPLDSDTDSDGISDGEEIKQGKNPKTPLIIVSLMLLFGSQRNIIIAGVGITVVFVVISLLVIVTIKKRKRKEREIKKKRISKRKKTLLNIFNDKLSSIENDWLWIEKTQKLGQNLFNPEYSEKISELFVNTINLLVDFNYSFTENIRYLTNPNWLDLKKRLNTLLDKFRNFLLRELKEIDVNEKFNEISEELKKVALENIENLSEEKLLQPFNILLNTLSQIEKSIKRTDDFINEFTFSKLSYYWGNLTDIITNLKLDVEDKKEEIRKDVEEISKVLKDKKMNVERIETLNKVVSVYKQISLTKLAYMLKFSSSSALIYWLSKQNLDVSYIVVDDEIIFDKQEEKEEELDYDSEVAKAIDSLLKQYDEWSKGDEGKKI</sequence>
<protein>
    <submittedName>
        <fullName evidence="8">Uncharacterized protein</fullName>
    </submittedName>
</protein>
<feature type="compositionally biased region" description="Polar residues" evidence="6">
    <location>
        <begin position="1022"/>
        <end position="1032"/>
    </location>
</feature>
<feature type="region of interest" description="Disordered" evidence="6">
    <location>
        <begin position="645"/>
        <end position="1703"/>
    </location>
</feature>
<evidence type="ECO:0000256" key="6">
    <source>
        <dbReference type="SAM" id="MobiDB-lite"/>
    </source>
</evidence>
<keyword evidence="2" id="KW-0964">Secreted</keyword>
<keyword evidence="7" id="KW-1133">Transmembrane helix</keyword>
<dbReference type="InterPro" id="IPR028974">
    <property type="entry name" value="TSP_type-3_rpt"/>
</dbReference>
<feature type="compositionally biased region" description="Acidic residues" evidence="6">
    <location>
        <begin position="867"/>
        <end position="877"/>
    </location>
</feature>
<evidence type="ECO:0000256" key="5">
    <source>
        <dbReference type="SAM" id="Coils"/>
    </source>
</evidence>
<feature type="region of interest" description="Disordered" evidence="6">
    <location>
        <begin position="1737"/>
        <end position="1804"/>
    </location>
</feature>
<dbReference type="SUPFAM" id="SSF69318">
    <property type="entry name" value="Integrin alpha N-terminal domain"/>
    <property type="match status" value="1"/>
</dbReference>
<feature type="compositionally biased region" description="Acidic residues" evidence="6">
    <location>
        <begin position="1769"/>
        <end position="1778"/>
    </location>
</feature>
<evidence type="ECO:0000256" key="3">
    <source>
        <dbReference type="ARBA" id="ARBA00022729"/>
    </source>
</evidence>
<feature type="compositionally biased region" description="Acidic residues" evidence="6">
    <location>
        <begin position="1507"/>
        <end position="1521"/>
    </location>
</feature>
<feature type="compositionally biased region" description="Acidic residues" evidence="6">
    <location>
        <begin position="1787"/>
        <end position="1799"/>
    </location>
</feature>
<feature type="compositionally biased region" description="Acidic residues" evidence="6">
    <location>
        <begin position="1175"/>
        <end position="1189"/>
    </location>
</feature>
<gene>
    <name evidence="8" type="ORF">K9W46_13575</name>
</gene>
<dbReference type="InterPro" id="IPR018247">
    <property type="entry name" value="EF_Hand_1_Ca_BS"/>
</dbReference>
<feature type="compositionally biased region" description="Acidic residues" evidence="6">
    <location>
        <begin position="964"/>
        <end position="976"/>
    </location>
</feature>
<feature type="compositionally biased region" description="Acidic residues" evidence="6">
    <location>
        <begin position="1321"/>
        <end position="1331"/>
    </location>
</feature>
<feature type="coiled-coil region" evidence="5">
    <location>
        <begin position="2036"/>
        <end position="2067"/>
    </location>
</feature>